<name>A0ABD2LAB5_9BILA</name>
<dbReference type="Gene3D" id="3.30.40.10">
    <property type="entry name" value="Zinc/RING finger domain, C3HC4 (zinc finger)"/>
    <property type="match status" value="1"/>
</dbReference>
<keyword evidence="7 12" id="KW-0863">Zinc-finger</keyword>
<accession>A0ABD2LAB5</accession>
<feature type="compositionally biased region" description="Low complexity" evidence="13">
    <location>
        <begin position="22"/>
        <end position="32"/>
    </location>
</feature>
<evidence type="ECO:0000256" key="10">
    <source>
        <dbReference type="ARBA" id="ARBA00022989"/>
    </source>
</evidence>
<dbReference type="SMART" id="SM00744">
    <property type="entry name" value="RINGv"/>
    <property type="match status" value="1"/>
</dbReference>
<evidence type="ECO:0000256" key="11">
    <source>
        <dbReference type="ARBA" id="ARBA00023136"/>
    </source>
</evidence>
<dbReference type="InterPro" id="IPR013083">
    <property type="entry name" value="Znf_RING/FYVE/PHD"/>
</dbReference>
<dbReference type="EC" id="2.3.2.27" evidence="3"/>
<keyword evidence="10" id="KW-1133">Transmembrane helix</keyword>
<comment type="subcellular location">
    <subcellularLocation>
        <location evidence="2">Membrane</location>
        <topology evidence="2">Multi-pass membrane protein</topology>
    </subcellularLocation>
</comment>
<evidence type="ECO:0000256" key="2">
    <source>
        <dbReference type="ARBA" id="ARBA00004141"/>
    </source>
</evidence>
<evidence type="ECO:0000256" key="6">
    <source>
        <dbReference type="ARBA" id="ARBA00022723"/>
    </source>
</evidence>
<evidence type="ECO:0000256" key="9">
    <source>
        <dbReference type="ARBA" id="ARBA00022833"/>
    </source>
</evidence>
<keyword evidence="16" id="KW-1185">Reference proteome</keyword>
<dbReference type="SMART" id="SM00184">
    <property type="entry name" value="RING"/>
    <property type="match status" value="1"/>
</dbReference>
<proteinExistence type="predicted"/>
<dbReference type="SMART" id="SM01197">
    <property type="entry name" value="FANCL_C"/>
    <property type="match status" value="1"/>
</dbReference>
<keyword evidence="8" id="KW-0833">Ubl conjugation pathway</keyword>
<evidence type="ECO:0000256" key="5">
    <source>
        <dbReference type="ARBA" id="ARBA00022692"/>
    </source>
</evidence>
<evidence type="ECO:0000313" key="15">
    <source>
        <dbReference type="EMBL" id="KAL3112141.1"/>
    </source>
</evidence>
<feature type="region of interest" description="Disordered" evidence="13">
    <location>
        <begin position="1"/>
        <end position="65"/>
    </location>
</feature>
<evidence type="ECO:0000256" key="3">
    <source>
        <dbReference type="ARBA" id="ARBA00012483"/>
    </source>
</evidence>
<dbReference type="CDD" id="cd16454">
    <property type="entry name" value="RING-H2_PA-TM-RING"/>
    <property type="match status" value="1"/>
</dbReference>
<organism evidence="15 16">
    <name type="scientific">Heterodera trifolii</name>
    <dbReference type="NCBI Taxonomy" id="157864"/>
    <lineage>
        <taxon>Eukaryota</taxon>
        <taxon>Metazoa</taxon>
        <taxon>Ecdysozoa</taxon>
        <taxon>Nematoda</taxon>
        <taxon>Chromadorea</taxon>
        <taxon>Rhabditida</taxon>
        <taxon>Tylenchina</taxon>
        <taxon>Tylenchomorpha</taxon>
        <taxon>Tylenchoidea</taxon>
        <taxon>Heteroderidae</taxon>
        <taxon>Heteroderinae</taxon>
        <taxon>Heterodera</taxon>
    </lineage>
</organism>
<dbReference type="SUPFAM" id="SSF57850">
    <property type="entry name" value="RING/U-box"/>
    <property type="match status" value="1"/>
</dbReference>
<keyword evidence="5" id="KW-0812">Transmembrane</keyword>
<evidence type="ECO:0000256" key="1">
    <source>
        <dbReference type="ARBA" id="ARBA00000900"/>
    </source>
</evidence>
<dbReference type="PROSITE" id="PS50089">
    <property type="entry name" value="ZF_RING_2"/>
    <property type="match status" value="1"/>
</dbReference>
<reference evidence="15 16" key="1">
    <citation type="submission" date="2024-10" db="EMBL/GenBank/DDBJ databases">
        <authorList>
            <person name="Kim D."/>
        </authorList>
    </citation>
    <scope>NUCLEOTIDE SEQUENCE [LARGE SCALE GENOMIC DNA]</scope>
    <source>
        <strain evidence="15">BH-2024</strain>
    </source>
</reference>
<gene>
    <name evidence="15" type="ORF">niasHT_012110</name>
</gene>
<dbReference type="Pfam" id="PF13639">
    <property type="entry name" value="zf-RING_2"/>
    <property type="match status" value="1"/>
</dbReference>
<feature type="compositionally biased region" description="Polar residues" evidence="13">
    <location>
        <begin position="43"/>
        <end position="57"/>
    </location>
</feature>
<evidence type="ECO:0000256" key="13">
    <source>
        <dbReference type="SAM" id="MobiDB-lite"/>
    </source>
</evidence>
<evidence type="ECO:0000313" key="16">
    <source>
        <dbReference type="Proteomes" id="UP001620626"/>
    </source>
</evidence>
<evidence type="ECO:0000256" key="4">
    <source>
        <dbReference type="ARBA" id="ARBA00022679"/>
    </source>
</evidence>
<comment type="catalytic activity">
    <reaction evidence="1">
        <text>S-ubiquitinyl-[E2 ubiquitin-conjugating enzyme]-L-cysteine + [acceptor protein]-L-lysine = [E2 ubiquitin-conjugating enzyme]-L-cysteine + N(6)-ubiquitinyl-[acceptor protein]-L-lysine.</text>
        <dbReference type="EC" id="2.3.2.27"/>
    </reaction>
</comment>
<dbReference type="Proteomes" id="UP001620626">
    <property type="component" value="Unassembled WGS sequence"/>
</dbReference>
<sequence>MHSSPQVPSPTSSDALPDQDSNAAVPAPAPNAILASTAAVSAPASNVESASTVSAPASNVEPVPASNVEPASTVAVPASNVELKASASSGAFQINSATIKGKEVEEAQSSPECPICFANLNEGDQSEALPCAHVFHQHCLTKWLTMNSSCPVCRKVVGQKKKSDQRNQPSSSQMRYASEYDDHFYISYNDDGEEMYSCYSMEEYLTMRH</sequence>
<keyword evidence="9" id="KW-0862">Zinc</keyword>
<dbReference type="GO" id="GO:0061630">
    <property type="term" value="F:ubiquitin protein ligase activity"/>
    <property type="evidence" value="ECO:0007669"/>
    <property type="project" value="UniProtKB-EC"/>
</dbReference>
<evidence type="ECO:0000256" key="7">
    <source>
        <dbReference type="ARBA" id="ARBA00022771"/>
    </source>
</evidence>
<dbReference type="GO" id="GO:0016020">
    <property type="term" value="C:membrane"/>
    <property type="evidence" value="ECO:0007669"/>
    <property type="project" value="UniProtKB-SubCell"/>
</dbReference>
<evidence type="ECO:0000256" key="12">
    <source>
        <dbReference type="PROSITE-ProRule" id="PRU00175"/>
    </source>
</evidence>
<comment type="caution">
    <text evidence="15">The sequence shown here is derived from an EMBL/GenBank/DDBJ whole genome shotgun (WGS) entry which is preliminary data.</text>
</comment>
<keyword evidence="4" id="KW-0808">Transferase</keyword>
<dbReference type="PANTHER" id="PTHR45977:SF4">
    <property type="entry name" value="RING-TYPE DOMAIN-CONTAINING PROTEIN"/>
    <property type="match status" value="1"/>
</dbReference>
<evidence type="ECO:0000256" key="8">
    <source>
        <dbReference type="ARBA" id="ARBA00022786"/>
    </source>
</evidence>
<dbReference type="AlphaFoldDB" id="A0ABD2LAB5"/>
<dbReference type="InterPro" id="IPR001841">
    <property type="entry name" value="Znf_RING"/>
</dbReference>
<dbReference type="EMBL" id="JBICBT010000480">
    <property type="protein sequence ID" value="KAL3112141.1"/>
    <property type="molecule type" value="Genomic_DNA"/>
</dbReference>
<feature type="domain" description="RING-type" evidence="14">
    <location>
        <begin position="113"/>
        <end position="154"/>
    </location>
</feature>
<dbReference type="InterPro" id="IPR011016">
    <property type="entry name" value="Znf_RING-CH"/>
</dbReference>
<dbReference type="PANTHER" id="PTHR45977">
    <property type="entry name" value="TARGET OF ERK KINASE MPK-1"/>
    <property type="match status" value="1"/>
</dbReference>
<evidence type="ECO:0000259" key="14">
    <source>
        <dbReference type="PROSITE" id="PS50089"/>
    </source>
</evidence>
<keyword evidence="11" id="KW-0472">Membrane</keyword>
<feature type="compositionally biased region" description="Polar residues" evidence="13">
    <location>
        <begin position="1"/>
        <end position="14"/>
    </location>
</feature>
<keyword evidence="6" id="KW-0479">Metal-binding</keyword>
<protein>
    <recommendedName>
        <fullName evidence="3">RING-type E3 ubiquitin transferase</fullName>
        <ecNumber evidence="3">2.3.2.27</ecNumber>
    </recommendedName>
</protein>
<dbReference type="GO" id="GO:0008270">
    <property type="term" value="F:zinc ion binding"/>
    <property type="evidence" value="ECO:0007669"/>
    <property type="project" value="UniProtKB-KW"/>
</dbReference>